<reference evidence="1 2" key="1">
    <citation type="submission" date="2014-04" db="EMBL/GenBank/DDBJ databases">
        <authorList>
            <consortium name="DOE Joint Genome Institute"/>
            <person name="Kuo A."/>
            <person name="Kohler A."/>
            <person name="Costa M.D."/>
            <person name="Nagy L.G."/>
            <person name="Floudas D."/>
            <person name="Copeland A."/>
            <person name="Barry K.W."/>
            <person name="Cichocki N."/>
            <person name="Veneault-Fourrey C."/>
            <person name="LaButti K."/>
            <person name="Lindquist E.A."/>
            <person name="Lipzen A."/>
            <person name="Lundell T."/>
            <person name="Morin E."/>
            <person name="Murat C."/>
            <person name="Sun H."/>
            <person name="Tunlid A."/>
            <person name="Henrissat B."/>
            <person name="Grigoriev I.V."/>
            <person name="Hibbett D.S."/>
            <person name="Martin F."/>
            <person name="Nordberg H.P."/>
            <person name="Cantor M.N."/>
            <person name="Hua S.X."/>
        </authorList>
    </citation>
    <scope>NUCLEOTIDE SEQUENCE [LARGE SCALE GENOMIC DNA]</scope>
    <source>
        <strain evidence="1 2">Marx 270</strain>
    </source>
</reference>
<evidence type="ECO:0000313" key="1">
    <source>
        <dbReference type="EMBL" id="KIO07874.1"/>
    </source>
</evidence>
<dbReference type="HOGENOM" id="CLU_1787597_0_0_1"/>
<dbReference type="Proteomes" id="UP000054217">
    <property type="component" value="Unassembled WGS sequence"/>
</dbReference>
<organism evidence="1 2">
    <name type="scientific">Pisolithus tinctorius Marx 270</name>
    <dbReference type="NCBI Taxonomy" id="870435"/>
    <lineage>
        <taxon>Eukaryota</taxon>
        <taxon>Fungi</taxon>
        <taxon>Dikarya</taxon>
        <taxon>Basidiomycota</taxon>
        <taxon>Agaricomycotina</taxon>
        <taxon>Agaricomycetes</taxon>
        <taxon>Agaricomycetidae</taxon>
        <taxon>Boletales</taxon>
        <taxon>Sclerodermatineae</taxon>
        <taxon>Pisolithaceae</taxon>
        <taxon>Pisolithus</taxon>
    </lineage>
</organism>
<gene>
    <name evidence="1" type="ORF">M404DRAFT_998040</name>
</gene>
<dbReference type="InParanoid" id="A0A0C3PIG1"/>
<dbReference type="AlphaFoldDB" id="A0A0C3PIG1"/>
<evidence type="ECO:0000313" key="2">
    <source>
        <dbReference type="Proteomes" id="UP000054217"/>
    </source>
</evidence>
<proteinExistence type="predicted"/>
<keyword evidence="2" id="KW-1185">Reference proteome</keyword>
<sequence length="145" mass="16226">MASNNIPAFQSPISFANGTTISTIGVMYRGETSVALVPRPGGSGIQPVLFTFRRQATDEYRITVGDMTTGATQDDPPRVIASLQEGQNWIIDHYTHEQQGDVYTIKRLKLGFEYEAWTTNIDDGNIYLSPLRGTPTDNQYFRFEV</sequence>
<accession>A0A0C3PIG1</accession>
<reference evidence="2" key="2">
    <citation type="submission" date="2015-01" db="EMBL/GenBank/DDBJ databases">
        <title>Evolutionary Origins and Diversification of the Mycorrhizal Mutualists.</title>
        <authorList>
            <consortium name="DOE Joint Genome Institute"/>
            <consortium name="Mycorrhizal Genomics Consortium"/>
            <person name="Kohler A."/>
            <person name="Kuo A."/>
            <person name="Nagy L.G."/>
            <person name="Floudas D."/>
            <person name="Copeland A."/>
            <person name="Barry K.W."/>
            <person name="Cichocki N."/>
            <person name="Veneault-Fourrey C."/>
            <person name="LaButti K."/>
            <person name="Lindquist E.A."/>
            <person name="Lipzen A."/>
            <person name="Lundell T."/>
            <person name="Morin E."/>
            <person name="Murat C."/>
            <person name="Riley R."/>
            <person name="Ohm R."/>
            <person name="Sun H."/>
            <person name="Tunlid A."/>
            <person name="Henrissat B."/>
            <person name="Grigoriev I.V."/>
            <person name="Hibbett D.S."/>
            <person name="Martin F."/>
        </authorList>
    </citation>
    <scope>NUCLEOTIDE SEQUENCE [LARGE SCALE GENOMIC DNA]</scope>
    <source>
        <strain evidence="2">Marx 270</strain>
    </source>
</reference>
<dbReference type="EMBL" id="KN831959">
    <property type="protein sequence ID" value="KIO07874.1"/>
    <property type="molecule type" value="Genomic_DNA"/>
</dbReference>
<name>A0A0C3PIG1_PISTI</name>
<protein>
    <submittedName>
        <fullName evidence="1">Uncharacterized protein</fullName>
    </submittedName>
</protein>
<dbReference type="Gene3D" id="2.80.10.50">
    <property type="match status" value="1"/>
</dbReference>